<protein>
    <recommendedName>
        <fullName evidence="3">F-box domain-containing protein</fullName>
    </recommendedName>
</protein>
<reference evidence="1" key="1">
    <citation type="submission" date="2018-04" db="EMBL/GenBank/DDBJ databases">
        <title>Whole genome sequencing of Hypsizygus marmoreus.</title>
        <authorList>
            <person name="Choi I.-G."/>
            <person name="Min B."/>
            <person name="Kim J.-G."/>
            <person name="Kim S."/>
            <person name="Oh Y.-L."/>
            <person name="Kong W.-S."/>
            <person name="Park H."/>
            <person name="Jeong J."/>
            <person name="Song E.-S."/>
        </authorList>
    </citation>
    <scope>NUCLEOTIDE SEQUENCE [LARGE SCALE GENOMIC DNA]</scope>
    <source>
        <strain evidence="1">51987-8</strain>
    </source>
</reference>
<dbReference type="AlphaFoldDB" id="A0A369J6Y9"/>
<dbReference type="EMBL" id="LUEZ02000096">
    <property type="protein sequence ID" value="RDB14626.1"/>
    <property type="molecule type" value="Genomic_DNA"/>
</dbReference>
<dbReference type="InParanoid" id="A0A369J6Y9"/>
<comment type="caution">
    <text evidence="1">The sequence shown here is derived from an EMBL/GenBank/DDBJ whole genome shotgun (WGS) entry which is preliminary data.</text>
</comment>
<keyword evidence="2" id="KW-1185">Reference proteome</keyword>
<proteinExistence type="predicted"/>
<organism evidence="1 2">
    <name type="scientific">Hypsizygus marmoreus</name>
    <name type="common">White beech mushroom</name>
    <name type="synonym">Agaricus marmoreus</name>
    <dbReference type="NCBI Taxonomy" id="39966"/>
    <lineage>
        <taxon>Eukaryota</taxon>
        <taxon>Fungi</taxon>
        <taxon>Dikarya</taxon>
        <taxon>Basidiomycota</taxon>
        <taxon>Agaricomycotina</taxon>
        <taxon>Agaricomycetes</taxon>
        <taxon>Agaricomycetidae</taxon>
        <taxon>Agaricales</taxon>
        <taxon>Tricholomatineae</taxon>
        <taxon>Lyophyllaceae</taxon>
        <taxon>Hypsizygus</taxon>
    </lineage>
</organism>
<evidence type="ECO:0000313" key="1">
    <source>
        <dbReference type="EMBL" id="RDB14626.1"/>
    </source>
</evidence>
<dbReference type="OrthoDB" id="2977329at2759"/>
<evidence type="ECO:0008006" key="3">
    <source>
        <dbReference type="Google" id="ProtNLM"/>
    </source>
</evidence>
<accession>A0A369J6Y9</accession>
<evidence type="ECO:0000313" key="2">
    <source>
        <dbReference type="Proteomes" id="UP000076154"/>
    </source>
</evidence>
<dbReference type="Proteomes" id="UP000076154">
    <property type="component" value="Unassembled WGS sequence"/>
</dbReference>
<gene>
    <name evidence="1" type="ORF">Hypma_016534</name>
</gene>
<name>A0A369J6Y9_HYPMA</name>
<sequence length="414" mass="46045">MDVMSSSNMLPQEIFEMVLDELHEDRQALKQCALAWRNFVPRSQQHLFCQVYILTTSASRHLHDILTVNAFLTQHIHSLELSDIFAWIEKDSYLPVTLSLMPSLKSLSINSSSNTATWANIPESTRIAIEHIIRLSSLVHLRISVIGGIPLDLLFGPQKHLRSLVLQATTFADSPDFQASEMTTDILDIVLIMSGALTNQRKLDVLTRPGAVFSQIKVLIVRVVTTPSFVYMIMGASAASLETIEIWNIFCPLIPDDSNAQTGQFQFNFSALPALRRLTLISSWYSRLPDQVISQCTTALRQVRNFIAFNPSVARVCNFCVVLSVSTVARAWAALLPEVESTESLGGGDWKEGHEAWRVEMVVLDQGTPVEPSAAIRQRVGMLGKVLHGELPRTGRGVVICEITRRDTPLIGDL</sequence>
<dbReference type="SUPFAM" id="SSF52047">
    <property type="entry name" value="RNI-like"/>
    <property type="match status" value="1"/>
</dbReference>